<evidence type="ECO:0000313" key="1">
    <source>
        <dbReference type="EMBL" id="KAK9149014.1"/>
    </source>
</evidence>
<organism evidence="1 2">
    <name type="scientific">Stephania cephalantha</name>
    <dbReference type="NCBI Taxonomy" id="152367"/>
    <lineage>
        <taxon>Eukaryota</taxon>
        <taxon>Viridiplantae</taxon>
        <taxon>Streptophyta</taxon>
        <taxon>Embryophyta</taxon>
        <taxon>Tracheophyta</taxon>
        <taxon>Spermatophyta</taxon>
        <taxon>Magnoliopsida</taxon>
        <taxon>Ranunculales</taxon>
        <taxon>Menispermaceae</taxon>
        <taxon>Menispermoideae</taxon>
        <taxon>Cissampelideae</taxon>
        <taxon>Stephania</taxon>
    </lineage>
</organism>
<dbReference type="EMBL" id="JBBNAG010000003">
    <property type="protein sequence ID" value="KAK9149014.1"/>
    <property type="molecule type" value="Genomic_DNA"/>
</dbReference>
<comment type="caution">
    <text evidence="1">The sequence shown here is derived from an EMBL/GenBank/DDBJ whole genome shotgun (WGS) entry which is preliminary data.</text>
</comment>
<evidence type="ECO:0000313" key="2">
    <source>
        <dbReference type="Proteomes" id="UP001419268"/>
    </source>
</evidence>
<sequence length="107" mass="12118">MMEYKAIFGINLLISDFLYHPVTADQETTPLNKPQKPVKKDIKQKLSIVASSESEPAEEDLSPAKVKKWAIDDLKETIAWLESQEERPDTSDVKKIASEGILVYKMP</sequence>
<reference evidence="1 2" key="1">
    <citation type="submission" date="2024-01" db="EMBL/GenBank/DDBJ databases">
        <title>Genome assemblies of Stephania.</title>
        <authorList>
            <person name="Yang L."/>
        </authorList>
    </citation>
    <scope>NUCLEOTIDE SEQUENCE [LARGE SCALE GENOMIC DNA]</scope>
    <source>
        <strain evidence="1">JXDWG</strain>
        <tissue evidence="1">Leaf</tissue>
    </source>
</reference>
<dbReference type="AlphaFoldDB" id="A0AAP0KCG4"/>
<gene>
    <name evidence="1" type="ORF">Scep_007771</name>
</gene>
<name>A0AAP0KCG4_9MAGN</name>
<keyword evidence="2" id="KW-1185">Reference proteome</keyword>
<protein>
    <submittedName>
        <fullName evidence="1">Uncharacterized protein</fullName>
    </submittedName>
</protein>
<dbReference type="Proteomes" id="UP001419268">
    <property type="component" value="Unassembled WGS sequence"/>
</dbReference>
<accession>A0AAP0KCG4</accession>
<proteinExistence type="predicted"/>